<protein>
    <recommendedName>
        <fullName evidence="3">Asparagine synthase (Glutamine-hydrolysing)</fullName>
    </recommendedName>
</protein>
<sequence>MPSSEPGLVAHRRQFVLASAAVLPEPGWLSLAITNELRLSYQPDLPVRRLDHAGRQVTLFGYGLTAATEPVGADLAESLAGRFGWIDWPYLYPDAGALFPIYYGNTPEGPFVTSSLALAGRMTDAATGQRQISWAGLNWTPPPGTPVSGFRKLMRDQRLHIPTATAEPIDRALRPAASVEQARDNMAEDLAGISGTLQDRPGTIYLALTAGLDSRTLLAALIATDTQFECITQTFDGVNPNDIEVAGRIARHLGLKHHVIGPEIRDESLTQIWREHSAKTYSDADNIHLLPQNQYRFLKADDVLVRGGCFELGRRFYSSRLVGLDFSNATGAALWSRFETEAPDPQTVAALDEWLDWRRRHDNGLDLVDAFYIDQRAGGWLSAVEHSLDMMPGLSLPAANCGRILSALITPGEADREAGRLQRETIRQLAPGLQKFPINPTSFGDRATKLLRRTKDGLKRRLKQVLPVGLVQKLKR</sequence>
<dbReference type="AlphaFoldDB" id="A0A1G6PGA8"/>
<keyword evidence="2" id="KW-1185">Reference proteome</keyword>
<evidence type="ECO:0008006" key="3">
    <source>
        <dbReference type="Google" id="ProtNLM"/>
    </source>
</evidence>
<reference evidence="1 2" key="1">
    <citation type="submission" date="2016-10" db="EMBL/GenBank/DDBJ databases">
        <authorList>
            <person name="de Groot N.N."/>
        </authorList>
    </citation>
    <scope>NUCLEOTIDE SEQUENCE [LARGE SCALE GENOMIC DNA]</scope>
    <source>
        <strain evidence="1 2">CPCC 100156</strain>
    </source>
</reference>
<dbReference type="EMBL" id="FMZX01000002">
    <property type="protein sequence ID" value="SDC79282.1"/>
    <property type="molecule type" value="Genomic_DNA"/>
</dbReference>
<dbReference type="STRING" id="938405.SAMN02927895_02100"/>
<evidence type="ECO:0000313" key="1">
    <source>
        <dbReference type="EMBL" id="SDC79282.1"/>
    </source>
</evidence>
<gene>
    <name evidence="1" type="ORF">SAMN04487779_1002382</name>
</gene>
<organism evidence="1 2">
    <name type="scientific">Belnapia rosea</name>
    <dbReference type="NCBI Taxonomy" id="938405"/>
    <lineage>
        <taxon>Bacteria</taxon>
        <taxon>Pseudomonadati</taxon>
        <taxon>Pseudomonadota</taxon>
        <taxon>Alphaproteobacteria</taxon>
        <taxon>Acetobacterales</taxon>
        <taxon>Roseomonadaceae</taxon>
        <taxon>Belnapia</taxon>
    </lineage>
</organism>
<dbReference type="Proteomes" id="UP000198925">
    <property type="component" value="Unassembled WGS sequence"/>
</dbReference>
<dbReference type="SUPFAM" id="SSF52402">
    <property type="entry name" value="Adenine nucleotide alpha hydrolases-like"/>
    <property type="match status" value="1"/>
</dbReference>
<dbReference type="Gene3D" id="3.40.50.620">
    <property type="entry name" value="HUPs"/>
    <property type="match status" value="1"/>
</dbReference>
<evidence type="ECO:0000313" key="2">
    <source>
        <dbReference type="Proteomes" id="UP000198925"/>
    </source>
</evidence>
<dbReference type="RefSeq" id="WP_090662219.1">
    <property type="nucleotide sequence ID" value="NZ_FMZX01000002.1"/>
</dbReference>
<dbReference type="InterPro" id="IPR014729">
    <property type="entry name" value="Rossmann-like_a/b/a_fold"/>
</dbReference>
<proteinExistence type="predicted"/>
<name>A0A1G6PGA8_9PROT</name>
<accession>A0A1G6PGA8</accession>